<sequence length="67" mass="7299">MSSSPQHVKRIVGSDRSQFVELVKAAGVIGLGVELKNAFVPAPEGGYTQEWCIDLYSEPPGRTHTEQ</sequence>
<protein>
    <submittedName>
        <fullName evidence="1">Uncharacterized protein</fullName>
    </submittedName>
</protein>
<dbReference type="AlphaFoldDB" id="A0A5M3X4B9"/>
<evidence type="ECO:0000313" key="2">
    <source>
        <dbReference type="Proteomes" id="UP000331127"/>
    </source>
</evidence>
<gene>
    <name evidence="1" type="ORF">Amac_072700</name>
</gene>
<evidence type="ECO:0000313" key="1">
    <source>
        <dbReference type="EMBL" id="GES13673.1"/>
    </source>
</evidence>
<keyword evidence="2" id="KW-1185">Reference proteome</keyword>
<comment type="caution">
    <text evidence="1">The sequence shown here is derived from an EMBL/GenBank/DDBJ whole genome shotgun (WGS) entry which is preliminary data.</text>
</comment>
<proteinExistence type="predicted"/>
<dbReference type="RefSeq" id="WP_155358912.1">
    <property type="nucleotide sequence ID" value="NZ_BAAAHL010000028.1"/>
</dbReference>
<reference evidence="1 2" key="1">
    <citation type="submission" date="2019-10" db="EMBL/GenBank/DDBJ databases">
        <title>Whole genome shotgun sequence of Acrocarpospora macrocephala NBRC 16266.</title>
        <authorList>
            <person name="Ichikawa N."/>
            <person name="Kimura A."/>
            <person name="Kitahashi Y."/>
            <person name="Komaki H."/>
            <person name="Oguchi A."/>
        </authorList>
    </citation>
    <scope>NUCLEOTIDE SEQUENCE [LARGE SCALE GENOMIC DNA]</scope>
    <source>
        <strain evidence="1 2">NBRC 16266</strain>
    </source>
</reference>
<dbReference type="OrthoDB" id="4557642at2"/>
<organism evidence="1 2">
    <name type="scientific">Acrocarpospora macrocephala</name>
    <dbReference type="NCBI Taxonomy" id="150177"/>
    <lineage>
        <taxon>Bacteria</taxon>
        <taxon>Bacillati</taxon>
        <taxon>Actinomycetota</taxon>
        <taxon>Actinomycetes</taxon>
        <taxon>Streptosporangiales</taxon>
        <taxon>Streptosporangiaceae</taxon>
        <taxon>Acrocarpospora</taxon>
    </lineage>
</organism>
<name>A0A5M3X4B9_9ACTN</name>
<dbReference type="Proteomes" id="UP000331127">
    <property type="component" value="Unassembled WGS sequence"/>
</dbReference>
<dbReference type="EMBL" id="BLAE01000049">
    <property type="protein sequence ID" value="GES13673.1"/>
    <property type="molecule type" value="Genomic_DNA"/>
</dbReference>
<accession>A0A5M3X4B9</accession>